<evidence type="ECO:0000313" key="2">
    <source>
        <dbReference type="Proteomes" id="UP001165780"/>
    </source>
</evidence>
<protein>
    <submittedName>
        <fullName evidence="3">Uncharacterized protein LOC109271389</fullName>
    </submittedName>
</protein>
<dbReference type="Proteomes" id="UP001165780">
    <property type="component" value="Unplaced"/>
</dbReference>
<feature type="region of interest" description="Disordered" evidence="1">
    <location>
        <begin position="1"/>
        <end position="42"/>
    </location>
</feature>
<name>A0A9W2VQW3_PANPR</name>
<organism evidence="2 3">
    <name type="scientific">Panthera pardus</name>
    <name type="common">Leopard</name>
    <name type="synonym">Felis pardus</name>
    <dbReference type="NCBI Taxonomy" id="9691"/>
    <lineage>
        <taxon>Eukaryota</taxon>
        <taxon>Metazoa</taxon>
        <taxon>Chordata</taxon>
        <taxon>Craniata</taxon>
        <taxon>Vertebrata</taxon>
        <taxon>Euteleostomi</taxon>
        <taxon>Mammalia</taxon>
        <taxon>Eutheria</taxon>
        <taxon>Laurasiatheria</taxon>
        <taxon>Carnivora</taxon>
        <taxon>Feliformia</taxon>
        <taxon>Felidae</taxon>
        <taxon>Pantherinae</taxon>
        <taxon>Panthera</taxon>
    </lineage>
</organism>
<dbReference type="RefSeq" id="XP_053760971.1">
    <property type="nucleotide sequence ID" value="XM_053904996.1"/>
</dbReference>
<dbReference type="GeneID" id="109271389"/>
<keyword evidence="2" id="KW-1185">Reference proteome</keyword>
<feature type="region of interest" description="Disordered" evidence="1">
    <location>
        <begin position="150"/>
        <end position="201"/>
    </location>
</feature>
<reference evidence="3" key="1">
    <citation type="submission" date="2025-08" db="UniProtKB">
        <authorList>
            <consortium name="RefSeq"/>
        </authorList>
    </citation>
    <scope>IDENTIFICATION</scope>
    <source>
        <tissue evidence="3">Whole blood</tissue>
    </source>
</reference>
<feature type="region of interest" description="Disordered" evidence="1">
    <location>
        <begin position="102"/>
        <end position="123"/>
    </location>
</feature>
<sequence length="201" mass="21396">MLGRRARRPSASPGGQGLLAAAETAGGGGRDHALAAEGSPDPSPHIKRYNVSFYGEAAPYMVSPCAPAALVRGSGTSAPHWPTGSAYLHRHTELAAVIPRQTATPKGEEPTPLKGTGEEATTLSHQNGSPVLIHHPLYWRDLWQTYIWKRPGGDSRPPSPRRGQGDEMKISEDFQLRAGLGEGVVPGIKPTLPPVQRPGKK</sequence>
<feature type="compositionally biased region" description="Pro residues" evidence="1">
    <location>
        <begin position="191"/>
        <end position="201"/>
    </location>
</feature>
<feature type="compositionally biased region" description="Basic and acidic residues" evidence="1">
    <location>
        <begin position="163"/>
        <end position="175"/>
    </location>
</feature>
<gene>
    <name evidence="3" type="primary">LOC109271389</name>
</gene>
<evidence type="ECO:0000313" key="3">
    <source>
        <dbReference type="RefSeq" id="XP_053760971.1"/>
    </source>
</evidence>
<accession>A0A9W2VQW3</accession>
<evidence type="ECO:0000256" key="1">
    <source>
        <dbReference type="SAM" id="MobiDB-lite"/>
    </source>
</evidence>
<dbReference type="AlphaFoldDB" id="A0A9W2VQW3"/>
<proteinExistence type="predicted"/>